<organism evidence="2 3">
    <name type="scientific">Mycolicibacter sinensis (strain JDM601)</name>
    <name type="common">Mycobacterium sinense</name>
    <dbReference type="NCBI Taxonomy" id="875328"/>
    <lineage>
        <taxon>Bacteria</taxon>
        <taxon>Bacillati</taxon>
        <taxon>Actinomycetota</taxon>
        <taxon>Actinomycetes</taxon>
        <taxon>Mycobacteriales</taxon>
        <taxon>Mycobacteriaceae</taxon>
        <taxon>Mycolicibacter</taxon>
    </lineage>
</organism>
<dbReference type="AlphaFoldDB" id="A0A1A2EKL3"/>
<accession>A0A1A2EKL3</accession>
<evidence type="ECO:0000313" key="3">
    <source>
        <dbReference type="Proteomes" id="UP000093985"/>
    </source>
</evidence>
<dbReference type="Pfam" id="PF12680">
    <property type="entry name" value="SnoaL_2"/>
    <property type="match status" value="1"/>
</dbReference>
<dbReference type="RefSeq" id="WP_064856361.1">
    <property type="nucleotide sequence ID" value="NZ_LZIM01000031.1"/>
</dbReference>
<protein>
    <recommendedName>
        <fullName evidence="1">SnoaL-like domain-containing protein</fullName>
    </recommendedName>
</protein>
<name>A0A1A2EKL3_MYCSD</name>
<comment type="caution">
    <text evidence="2">The sequence shown here is derived from an EMBL/GenBank/DDBJ whole genome shotgun (WGS) entry which is preliminary data.</text>
</comment>
<gene>
    <name evidence="2" type="ORF">A5771_15360</name>
</gene>
<dbReference type="InterPro" id="IPR037401">
    <property type="entry name" value="SnoaL-like"/>
</dbReference>
<reference evidence="3" key="1">
    <citation type="submission" date="2016-06" db="EMBL/GenBank/DDBJ databases">
        <authorList>
            <person name="Sutton G."/>
            <person name="Brinkac L."/>
            <person name="Sanka R."/>
            <person name="Adams M."/>
            <person name="Lau E."/>
            <person name="Mehaffy C."/>
            <person name="Tameris M."/>
            <person name="Hatherill M."/>
            <person name="Hanekom W."/>
            <person name="Mahomed H."/>
            <person name="Mcshane H."/>
        </authorList>
    </citation>
    <scope>NUCLEOTIDE SEQUENCE [LARGE SCALE GENOMIC DNA]</scope>
    <source>
        <strain evidence="3">852014-51077_SCH5608930-a</strain>
    </source>
</reference>
<sequence>MATPFDDPQAELAWMFLQGISGDDDLDDIFTLVSDDFTYWSILTREAIDANALRQQVEHRRRGLQITLDLLRCINEDETVVIEAQGDCVTADGGHYDSPLVFIVDTHDGRIVSVREYTETRFAAEVLGI</sequence>
<evidence type="ECO:0000259" key="1">
    <source>
        <dbReference type="Pfam" id="PF12680"/>
    </source>
</evidence>
<dbReference type="Gene3D" id="3.10.450.50">
    <property type="match status" value="1"/>
</dbReference>
<dbReference type="EMBL" id="LZIN01000081">
    <property type="protein sequence ID" value="OBG02333.1"/>
    <property type="molecule type" value="Genomic_DNA"/>
</dbReference>
<proteinExistence type="predicted"/>
<dbReference type="InterPro" id="IPR032710">
    <property type="entry name" value="NTF2-like_dom_sf"/>
</dbReference>
<feature type="domain" description="SnoaL-like" evidence="1">
    <location>
        <begin position="23"/>
        <end position="113"/>
    </location>
</feature>
<dbReference type="Proteomes" id="UP000093985">
    <property type="component" value="Unassembled WGS sequence"/>
</dbReference>
<evidence type="ECO:0000313" key="2">
    <source>
        <dbReference type="EMBL" id="OBG02333.1"/>
    </source>
</evidence>
<dbReference type="SUPFAM" id="SSF54427">
    <property type="entry name" value="NTF2-like"/>
    <property type="match status" value="1"/>
</dbReference>
<dbReference type="OrthoDB" id="6657864at2"/>